<keyword evidence="1" id="KW-0472">Membrane</keyword>
<feature type="transmembrane region" description="Helical" evidence="1">
    <location>
        <begin position="124"/>
        <end position="142"/>
    </location>
</feature>
<sequence length="158" mass="17957">MFKNDLLSVRPIPFTESTYNTTLHRRQSILRKMQKHLSISLVLSTLIASIHAADIKMFCKCFCGSNSTVFELPLLDPKPCSNCTKQFCLDNVKDGMCDGIADATCPSNDFKTACFARDSYKDEIIVRSFLIITIGLILFSIIKPFVDKWQKVIYFLMP</sequence>
<keyword evidence="1" id="KW-1133">Transmembrane helix</keyword>
<proteinExistence type="predicted"/>
<reference evidence="2 3" key="1">
    <citation type="submission" date="2019-09" db="EMBL/GenBank/DDBJ databases">
        <authorList>
            <consortium name="DOE Joint Genome Institute"/>
            <person name="Mondo S.J."/>
            <person name="Navarro-Mendoza M.I."/>
            <person name="Perez-Arques C."/>
            <person name="Panchal S."/>
            <person name="Nicolas F.E."/>
            <person name="Ganguly P."/>
            <person name="Pangilinan J."/>
            <person name="Grigoriev I."/>
            <person name="Heitman J."/>
            <person name="Sanya K."/>
            <person name="Garre V."/>
        </authorList>
    </citation>
    <scope>NUCLEOTIDE SEQUENCE [LARGE SCALE GENOMIC DNA]</scope>
    <source>
        <strain evidence="2 3">MU402</strain>
    </source>
</reference>
<evidence type="ECO:0000313" key="2">
    <source>
        <dbReference type="EMBL" id="KAF1799643.1"/>
    </source>
</evidence>
<evidence type="ECO:0000256" key="1">
    <source>
        <dbReference type="SAM" id="Phobius"/>
    </source>
</evidence>
<gene>
    <name evidence="2" type="ORF">FB192DRAFT_1137140</name>
</gene>
<dbReference type="PANTHER" id="PTHR36854">
    <property type="entry name" value="CHROMOSOME 9, WHOLE GENOME SHOTGUN SEQUENCE"/>
    <property type="match status" value="1"/>
</dbReference>
<dbReference type="PANTHER" id="PTHR36854:SF1">
    <property type="entry name" value="TRANSMEMBRANE PROTEIN"/>
    <property type="match status" value="1"/>
</dbReference>
<dbReference type="EMBL" id="JAAECE010000006">
    <property type="protein sequence ID" value="KAF1799643.1"/>
    <property type="molecule type" value="Genomic_DNA"/>
</dbReference>
<protein>
    <submittedName>
        <fullName evidence="2">Uncharacterized protein</fullName>
    </submittedName>
</protein>
<accession>A0A8H4BCF1</accession>
<organism evidence="2 3">
    <name type="scientific">Mucor circinelloides f. lusitanicus</name>
    <name type="common">Mucor racemosus var. lusitanicus</name>
    <dbReference type="NCBI Taxonomy" id="29924"/>
    <lineage>
        <taxon>Eukaryota</taxon>
        <taxon>Fungi</taxon>
        <taxon>Fungi incertae sedis</taxon>
        <taxon>Mucoromycota</taxon>
        <taxon>Mucoromycotina</taxon>
        <taxon>Mucoromycetes</taxon>
        <taxon>Mucorales</taxon>
        <taxon>Mucorineae</taxon>
        <taxon>Mucoraceae</taxon>
        <taxon>Mucor</taxon>
    </lineage>
</organism>
<dbReference type="AlphaFoldDB" id="A0A8H4BCF1"/>
<name>A0A8H4BCF1_MUCCL</name>
<comment type="caution">
    <text evidence="2">The sequence shown here is derived from an EMBL/GenBank/DDBJ whole genome shotgun (WGS) entry which is preliminary data.</text>
</comment>
<evidence type="ECO:0000313" key="3">
    <source>
        <dbReference type="Proteomes" id="UP000469890"/>
    </source>
</evidence>
<keyword evidence="1" id="KW-0812">Transmembrane</keyword>
<dbReference type="Proteomes" id="UP000469890">
    <property type="component" value="Unassembled WGS sequence"/>
</dbReference>